<sequence>MTVCDWKGGFGAPEDTVCDWKGGFGAPEDIVRDWNAWDPVGKNGFERSQPL</sequence>
<keyword evidence="2" id="KW-1185">Reference proteome</keyword>
<protein>
    <submittedName>
        <fullName evidence="1">Uncharacterized protein</fullName>
    </submittedName>
</protein>
<proteinExistence type="predicted"/>
<dbReference type="Proteomes" id="UP001162030">
    <property type="component" value="Chromosome"/>
</dbReference>
<evidence type="ECO:0000313" key="1">
    <source>
        <dbReference type="EMBL" id="CAI8733826.1"/>
    </source>
</evidence>
<reference evidence="1 2" key="1">
    <citation type="submission" date="2023-03" db="EMBL/GenBank/DDBJ databases">
        <authorList>
            <person name="Pearce D."/>
        </authorList>
    </citation>
    <scope>NUCLEOTIDE SEQUENCE [LARGE SCALE GENOMIC DNA]</scope>
    <source>
        <strain evidence="1">Msz</strain>
    </source>
</reference>
<name>A0ABN8X202_9GAMM</name>
<evidence type="ECO:0000313" key="2">
    <source>
        <dbReference type="Proteomes" id="UP001162030"/>
    </source>
</evidence>
<gene>
    <name evidence="1" type="ORF">MSZNOR_0332</name>
</gene>
<accession>A0ABN8X202</accession>
<dbReference type="EMBL" id="OX458333">
    <property type="protein sequence ID" value="CAI8733826.1"/>
    <property type="molecule type" value="Genomic_DNA"/>
</dbReference>
<organism evidence="1 2">
    <name type="scientific">Methylocaldum szegediense</name>
    <dbReference type="NCBI Taxonomy" id="73780"/>
    <lineage>
        <taxon>Bacteria</taxon>
        <taxon>Pseudomonadati</taxon>
        <taxon>Pseudomonadota</taxon>
        <taxon>Gammaproteobacteria</taxon>
        <taxon>Methylococcales</taxon>
        <taxon>Methylococcaceae</taxon>
        <taxon>Methylocaldum</taxon>
    </lineage>
</organism>